<proteinExistence type="predicted"/>
<organism evidence="2 3">
    <name type="scientific">Austropuccinia psidii MF-1</name>
    <dbReference type="NCBI Taxonomy" id="1389203"/>
    <lineage>
        <taxon>Eukaryota</taxon>
        <taxon>Fungi</taxon>
        <taxon>Dikarya</taxon>
        <taxon>Basidiomycota</taxon>
        <taxon>Pucciniomycotina</taxon>
        <taxon>Pucciniomycetes</taxon>
        <taxon>Pucciniales</taxon>
        <taxon>Sphaerophragmiaceae</taxon>
        <taxon>Austropuccinia</taxon>
    </lineage>
</organism>
<name>A0A9Q3EPP5_9BASI</name>
<evidence type="ECO:0000256" key="1">
    <source>
        <dbReference type="SAM" id="MobiDB-lite"/>
    </source>
</evidence>
<feature type="compositionally biased region" description="Polar residues" evidence="1">
    <location>
        <begin position="70"/>
        <end position="93"/>
    </location>
</feature>
<protein>
    <submittedName>
        <fullName evidence="2">Uncharacterized protein</fullName>
    </submittedName>
</protein>
<accession>A0A9Q3EPP5</accession>
<gene>
    <name evidence="2" type="ORF">O181_061042</name>
</gene>
<reference evidence="2" key="1">
    <citation type="submission" date="2021-03" db="EMBL/GenBank/DDBJ databases">
        <title>Draft genome sequence of rust myrtle Austropuccinia psidii MF-1, a brazilian biotype.</title>
        <authorList>
            <person name="Quecine M.C."/>
            <person name="Pachon D.M.R."/>
            <person name="Bonatelli M.L."/>
            <person name="Correr F.H."/>
            <person name="Franceschini L.M."/>
            <person name="Leite T.F."/>
            <person name="Margarido G.R.A."/>
            <person name="Almeida C.A."/>
            <person name="Ferrarezi J.A."/>
            <person name="Labate C.A."/>
        </authorList>
    </citation>
    <scope>NUCLEOTIDE SEQUENCE</scope>
    <source>
        <strain evidence="2">MF-1</strain>
    </source>
</reference>
<evidence type="ECO:0000313" key="3">
    <source>
        <dbReference type="Proteomes" id="UP000765509"/>
    </source>
</evidence>
<feature type="region of interest" description="Disordered" evidence="1">
    <location>
        <begin position="68"/>
        <end position="93"/>
    </location>
</feature>
<dbReference type="AlphaFoldDB" id="A0A9Q3EPP5"/>
<dbReference type="Proteomes" id="UP000765509">
    <property type="component" value="Unassembled WGS sequence"/>
</dbReference>
<keyword evidence="3" id="KW-1185">Reference proteome</keyword>
<evidence type="ECO:0000313" key="2">
    <source>
        <dbReference type="EMBL" id="MBW0521327.1"/>
    </source>
</evidence>
<comment type="caution">
    <text evidence="2">The sequence shown here is derived from an EMBL/GenBank/DDBJ whole genome shotgun (WGS) entry which is preliminary data.</text>
</comment>
<dbReference type="EMBL" id="AVOT02028739">
    <property type="protein sequence ID" value="MBW0521327.1"/>
    <property type="molecule type" value="Genomic_DNA"/>
</dbReference>
<sequence>MHQLIIPAINTLMATNPKIKLFPDYLLNIIRKIATAYPSFDHSTEIARMNAVSKFGSRQSYPARKLKVLNKNNSRNPSIPSLSHQSGSRAPSS</sequence>